<evidence type="ECO:0000313" key="1">
    <source>
        <dbReference type="EMBL" id="CAL93106.1"/>
    </source>
</evidence>
<name>A1K2Q1_AZOSB</name>
<evidence type="ECO:0000313" key="2">
    <source>
        <dbReference type="Proteomes" id="UP000002588"/>
    </source>
</evidence>
<dbReference type="Proteomes" id="UP000002588">
    <property type="component" value="Chromosome"/>
</dbReference>
<keyword evidence="2" id="KW-1185">Reference proteome</keyword>
<dbReference type="RefSeq" id="WP_011764224.1">
    <property type="nucleotide sequence ID" value="NC_008702.1"/>
</dbReference>
<sequence>MTITMMASAVLVDVLSPCLLNGRAAADLSGRRIQGKSRVALR</sequence>
<dbReference type="AlphaFoldDB" id="A1K2Q1"/>
<dbReference type="KEGG" id="azo:azo0489"/>
<dbReference type="HOGENOM" id="CLU_3246611_0_0_4"/>
<proteinExistence type="predicted"/>
<gene>
    <name evidence="1" type="ordered locus">azo0489</name>
</gene>
<organism evidence="1 2">
    <name type="scientific">Azoarcus sp. (strain BH72)</name>
    <dbReference type="NCBI Taxonomy" id="418699"/>
    <lineage>
        <taxon>Bacteria</taxon>
        <taxon>Pseudomonadati</taxon>
        <taxon>Pseudomonadota</taxon>
        <taxon>Betaproteobacteria</taxon>
        <taxon>Rhodocyclales</taxon>
        <taxon>Zoogloeaceae</taxon>
        <taxon>Azoarcus</taxon>
    </lineage>
</organism>
<dbReference type="EMBL" id="AM406670">
    <property type="protein sequence ID" value="CAL93106.1"/>
    <property type="molecule type" value="Genomic_DNA"/>
</dbReference>
<reference evidence="1 2" key="1">
    <citation type="journal article" date="2006" name="Nat. Biotechnol.">
        <title>Complete genome of the mutualistic, N2-fixing grass endophyte Azoarcus sp. strain BH72.</title>
        <authorList>
            <person name="Krause A."/>
            <person name="Ramakumar A."/>
            <person name="Bartels D."/>
            <person name="Battistoni F."/>
            <person name="Bekel T."/>
            <person name="Boch J."/>
            <person name="Boehm M."/>
            <person name="Friedrich F."/>
            <person name="Hurek T."/>
            <person name="Krause L."/>
            <person name="Linke B."/>
            <person name="McHardy A.C."/>
            <person name="Sarkar A."/>
            <person name="Schneiker S."/>
            <person name="Syed A.A."/>
            <person name="Thauer R."/>
            <person name="Vorhoelter F.-J."/>
            <person name="Weidner S."/>
            <person name="Puehler A."/>
            <person name="Reinhold-Hurek B."/>
            <person name="Kaiser O."/>
            <person name="Goesmann A."/>
        </authorList>
    </citation>
    <scope>NUCLEOTIDE SEQUENCE [LARGE SCALE GENOMIC DNA]</scope>
    <source>
        <strain evidence="1 2">BH72</strain>
    </source>
</reference>
<protein>
    <submittedName>
        <fullName evidence="1">Hypothetical secreted protein</fullName>
    </submittedName>
</protein>
<accession>A1K2Q1</accession>